<comment type="caution">
    <text evidence="4">The sequence shown here is derived from an EMBL/GenBank/DDBJ whole genome shotgun (WGS) entry which is preliminary data.</text>
</comment>
<dbReference type="eggNOG" id="COG5527">
    <property type="taxonomic scope" value="Bacteria"/>
</dbReference>
<gene>
    <name evidence="4" type="ORF">PHAMO_610002</name>
</gene>
<dbReference type="SUPFAM" id="SSF46785">
    <property type="entry name" value="Winged helix' DNA-binding domain"/>
    <property type="match status" value="1"/>
</dbReference>
<dbReference type="GO" id="GO:0003887">
    <property type="term" value="F:DNA-directed DNA polymerase activity"/>
    <property type="evidence" value="ECO:0007669"/>
    <property type="project" value="InterPro"/>
</dbReference>
<dbReference type="Gene3D" id="1.10.10.10">
    <property type="entry name" value="Winged helix-like DNA-binding domain superfamily/Winged helix DNA-binding domain"/>
    <property type="match status" value="1"/>
</dbReference>
<dbReference type="Proteomes" id="UP000004169">
    <property type="component" value="Unassembled WGS sequence"/>
</dbReference>
<dbReference type="InterPro" id="IPR000525">
    <property type="entry name" value="Initiator_Rep_WH1"/>
</dbReference>
<dbReference type="EMBL" id="CAHP01000058">
    <property type="protein sequence ID" value="CCG43191.1"/>
    <property type="molecule type" value="Genomic_DNA"/>
</dbReference>
<dbReference type="Pfam" id="PF21205">
    <property type="entry name" value="Rep3_C"/>
    <property type="match status" value="1"/>
</dbReference>
<feature type="compositionally biased region" description="Basic and acidic residues" evidence="2">
    <location>
        <begin position="1"/>
        <end position="12"/>
    </location>
</feature>
<dbReference type="OrthoDB" id="7337829at2"/>
<dbReference type="AlphaFoldDB" id="H8FXV3"/>
<dbReference type="Pfam" id="PF01051">
    <property type="entry name" value="Rep3_N"/>
    <property type="match status" value="1"/>
</dbReference>
<evidence type="ECO:0000313" key="4">
    <source>
        <dbReference type="EMBL" id="CCG43191.1"/>
    </source>
</evidence>
<feature type="region of interest" description="Disordered" evidence="2">
    <location>
        <begin position="1"/>
        <end position="27"/>
    </location>
</feature>
<organism evidence="4 5">
    <name type="scientific">Magnetospirillum molischianum DSM 120</name>
    <dbReference type="NCBI Taxonomy" id="1150626"/>
    <lineage>
        <taxon>Bacteria</taxon>
        <taxon>Pseudomonadati</taxon>
        <taxon>Pseudomonadota</taxon>
        <taxon>Alphaproteobacteria</taxon>
        <taxon>Rhodospirillales</taxon>
        <taxon>Rhodospirillaceae</taxon>
        <taxon>Magnetospirillum</taxon>
    </lineage>
</organism>
<evidence type="ECO:0000256" key="2">
    <source>
        <dbReference type="SAM" id="MobiDB-lite"/>
    </source>
</evidence>
<evidence type="ECO:0000256" key="1">
    <source>
        <dbReference type="ARBA" id="ARBA00038283"/>
    </source>
</evidence>
<protein>
    <submittedName>
        <fullName evidence="4">Initiator RepB protein</fullName>
    </submittedName>
</protein>
<evidence type="ECO:0000259" key="3">
    <source>
        <dbReference type="Pfam" id="PF01051"/>
    </source>
</evidence>
<dbReference type="GO" id="GO:0006270">
    <property type="term" value="P:DNA replication initiation"/>
    <property type="evidence" value="ECO:0007669"/>
    <property type="project" value="InterPro"/>
</dbReference>
<sequence>MSKPSSRPEPRISRVGRASAQEHAGRELIEPRELVDAPFMPGQSPSLGARRALLLMVTTAAAEGFSDKVYRLSKRELRQGHESNDRIGALVDEVISIRFQIPGLSSRGRAAIIKAHLFEEITEETDEGNSAWIEFEFSHRARVLFGASEVYAVLNRTAVLAFDGKYAITLYQLGCLYSGRRDPTIRLTVPELRTRLGVPEGRYSDWAQIRRFVLGSAKEEVDHLAHFQLSIREHREGRKVVAVTLGFWRKDDPSIDAAVDELDRSKVGRKARRTGTVKQAETRAANIYKELTDSLPGLDVDKIPEL</sequence>
<name>H8FXV3_MAGML</name>
<comment type="similarity">
    <text evidence="1">Belongs to the initiator RepB protein family.</text>
</comment>
<keyword evidence="5" id="KW-1185">Reference proteome</keyword>
<dbReference type="InterPro" id="IPR036388">
    <property type="entry name" value="WH-like_DNA-bd_sf"/>
</dbReference>
<feature type="domain" description="Initiator Rep protein WH1" evidence="3">
    <location>
        <begin position="46"/>
        <end position="173"/>
    </location>
</feature>
<evidence type="ECO:0000313" key="5">
    <source>
        <dbReference type="Proteomes" id="UP000004169"/>
    </source>
</evidence>
<accession>H8FXV3</accession>
<proteinExistence type="inferred from homology"/>
<reference evidence="4 5" key="1">
    <citation type="journal article" date="2012" name="J. Bacteriol.">
        <title>Draft Genome Sequence of the Purple Photosynthetic Bacterium Phaeospirillum molischianum DSM120, a Particularly Versatile Bacterium.</title>
        <authorList>
            <person name="Duquesne K."/>
            <person name="Prima V."/>
            <person name="Ji B."/>
            <person name="Rouy Z."/>
            <person name="Medigue C."/>
            <person name="Talla E."/>
            <person name="Sturgis J.N."/>
        </authorList>
    </citation>
    <scope>NUCLEOTIDE SEQUENCE [LARGE SCALE GENOMIC DNA]</scope>
    <source>
        <strain evidence="5">DSM120</strain>
    </source>
</reference>
<dbReference type="InterPro" id="IPR036390">
    <property type="entry name" value="WH_DNA-bd_sf"/>
</dbReference>